<dbReference type="OrthoDB" id="3199411at2"/>
<dbReference type="AlphaFoldDB" id="A0A553ZQ82"/>
<evidence type="ECO:0000256" key="1">
    <source>
        <dbReference type="SAM" id="MobiDB-lite"/>
    </source>
</evidence>
<dbReference type="EMBL" id="VKLS01000026">
    <property type="protein sequence ID" value="TSB43416.1"/>
    <property type="molecule type" value="Genomic_DNA"/>
</dbReference>
<feature type="region of interest" description="Disordered" evidence="1">
    <location>
        <begin position="66"/>
        <end position="92"/>
    </location>
</feature>
<evidence type="ECO:0000313" key="3">
    <source>
        <dbReference type="Proteomes" id="UP000320888"/>
    </source>
</evidence>
<keyword evidence="3" id="KW-1185">Reference proteome</keyword>
<reference evidence="2 3" key="1">
    <citation type="submission" date="2019-07" db="EMBL/GenBank/DDBJ databases">
        <title>Draft genome for Streptomyces benahoarensis MZ03-48.</title>
        <authorList>
            <person name="Gonzalez-Pimentel J.L."/>
        </authorList>
    </citation>
    <scope>NUCLEOTIDE SEQUENCE [LARGE SCALE GENOMIC DNA]</scope>
    <source>
        <strain evidence="2 3">MZ03-48</strain>
    </source>
</reference>
<dbReference type="RefSeq" id="WP_143941045.1">
    <property type="nucleotide sequence ID" value="NZ_VKLS01000026.1"/>
</dbReference>
<proteinExistence type="predicted"/>
<accession>A0A553ZQ82</accession>
<dbReference type="Proteomes" id="UP000320888">
    <property type="component" value="Unassembled WGS sequence"/>
</dbReference>
<organism evidence="2 3">
    <name type="scientific">Streptomyces benahoarensis</name>
    <dbReference type="NCBI Taxonomy" id="2595054"/>
    <lineage>
        <taxon>Bacteria</taxon>
        <taxon>Bacillati</taxon>
        <taxon>Actinomycetota</taxon>
        <taxon>Actinomycetes</taxon>
        <taxon>Kitasatosporales</taxon>
        <taxon>Streptomycetaceae</taxon>
        <taxon>Streptomyces</taxon>
    </lineage>
</organism>
<feature type="compositionally biased region" description="Basic and acidic residues" evidence="1">
    <location>
        <begin position="78"/>
        <end position="88"/>
    </location>
</feature>
<name>A0A553ZQ82_9ACTN</name>
<sequence>MKPFEDSGIRCDDSLGRLPRLPAPHGVTGSFELATVHIAYSDPWIIPFVLRTETDGNTTTQLVASAGHPHEVPIPFEELPRPLTSERGRMRRRDRARLTDFSAQALTLDCHTERPFLARAQTLRNKEV</sequence>
<protein>
    <submittedName>
        <fullName evidence="2">Uncharacterized protein</fullName>
    </submittedName>
</protein>
<evidence type="ECO:0000313" key="2">
    <source>
        <dbReference type="EMBL" id="TSB43416.1"/>
    </source>
</evidence>
<gene>
    <name evidence="2" type="ORF">FNZ23_04580</name>
</gene>
<comment type="caution">
    <text evidence="2">The sequence shown here is derived from an EMBL/GenBank/DDBJ whole genome shotgun (WGS) entry which is preliminary data.</text>
</comment>